<dbReference type="UniPathway" id="UPA00109">
    <property type="reaction ID" value="UER00182"/>
</dbReference>
<keyword evidence="7" id="KW-0472">Membrane</keyword>
<accession>A0A813KQM2</accession>
<protein>
    <recommendedName>
        <fullName evidence="8">Phosphofructokinase domain-containing protein</fullName>
    </recommendedName>
</protein>
<dbReference type="SUPFAM" id="SSF53784">
    <property type="entry name" value="Phosphofructokinase"/>
    <property type="match status" value="3"/>
</dbReference>
<evidence type="ECO:0000256" key="4">
    <source>
        <dbReference type="ARBA" id="ARBA00022777"/>
    </source>
</evidence>
<feature type="domain" description="Phosphofructokinase" evidence="8">
    <location>
        <begin position="1116"/>
        <end position="1413"/>
    </location>
</feature>
<evidence type="ECO:0000256" key="1">
    <source>
        <dbReference type="ARBA" id="ARBA00001946"/>
    </source>
</evidence>
<organism evidence="9 10">
    <name type="scientific">Polarella glacialis</name>
    <name type="common">Dinoflagellate</name>
    <dbReference type="NCBI Taxonomy" id="89957"/>
    <lineage>
        <taxon>Eukaryota</taxon>
        <taxon>Sar</taxon>
        <taxon>Alveolata</taxon>
        <taxon>Dinophyceae</taxon>
        <taxon>Suessiales</taxon>
        <taxon>Suessiaceae</taxon>
        <taxon>Polarella</taxon>
    </lineage>
</organism>
<dbReference type="InterPro" id="IPR000023">
    <property type="entry name" value="Phosphofructokinase_dom"/>
</dbReference>
<evidence type="ECO:0000313" key="9">
    <source>
        <dbReference type="EMBL" id="CAE8707943.1"/>
    </source>
</evidence>
<evidence type="ECO:0000313" key="10">
    <source>
        <dbReference type="Proteomes" id="UP000626109"/>
    </source>
</evidence>
<feature type="domain" description="Phosphofructokinase" evidence="8">
    <location>
        <begin position="655"/>
        <end position="952"/>
    </location>
</feature>
<gene>
    <name evidence="9" type="ORF">PGLA2088_LOCUS34726</name>
</gene>
<keyword evidence="7" id="KW-0812">Transmembrane</keyword>
<proteinExistence type="predicted"/>
<dbReference type="Gene3D" id="3.40.50.460">
    <property type="entry name" value="Phosphofructokinase domain"/>
    <property type="match status" value="2"/>
</dbReference>
<keyword evidence="2" id="KW-0808">Transferase</keyword>
<dbReference type="NCBIfam" id="NF005301">
    <property type="entry name" value="PRK06830.1"/>
    <property type="match status" value="3"/>
</dbReference>
<evidence type="ECO:0000256" key="2">
    <source>
        <dbReference type="ARBA" id="ARBA00022679"/>
    </source>
</evidence>
<dbReference type="GO" id="GO:0006002">
    <property type="term" value="P:fructose 6-phosphate metabolic process"/>
    <property type="evidence" value="ECO:0007669"/>
    <property type="project" value="InterPro"/>
</dbReference>
<keyword evidence="4" id="KW-0418">Kinase</keyword>
<evidence type="ECO:0000256" key="5">
    <source>
        <dbReference type="ARBA" id="ARBA00022842"/>
    </source>
</evidence>
<dbReference type="InterPro" id="IPR050929">
    <property type="entry name" value="PFKA"/>
</dbReference>
<dbReference type="GO" id="GO:0046872">
    <property type="term" value="F:metal ion binding"/>
    <property type="evidence" value="ECO:0007669"/>
    <property type="project" value="UniProtKB-KW"/>
</dbReference>
<feature type="transmembrane region" description="Helical" evidence="7">
    <location>
        <begin position="1562"/>
        <end position="1586"/>
    </location>
</feature>
<dbReference type="Pfam" id="PF00365">
    <property type="entry name" value="PFK"/>
    <property type="match status" value="3"/>
</dbReference>
<name>A0A813KQM2_POLGL</name>
<sequence>MAGYTGVTIGKVCERYVVLPIQAITQQPQKRVDLKGRWFIRLVSTTKQPELTADGEDASNNNTKKESENTDLSLQDISERLDFSEIAQILDPANEIRRLALGHLKDQFGSKEHPTTLAQLVQGADLGFLDEESLVTQSLNNLNNAQGGQVKLQMVLAGPRQNLHFKPQEVAAAIVNCGGLCPGLNSVIRELVMMLYAYGVRKVYGIKGGFNGAVNPQTWLTLTPQNVMDIHTKGGSILVADRGNPPHEEIARVLRSKGVRQYFVIGGDGTHRGADQTYNAMRALSWECAVIGVPKTIDNDIAILDRTFGFDTACTEALKAINTAYVESTCNANCIGLVKLMGRHCGYLAMTACLSARNVDICLLPEMDLSLEKILDHCAHLLRTQGHAVLVVAEGCGDTLIKGSEETDAGGNKKLADPGLFLKDAITAHFQSLKLPLTIKYVDPTYMVRAVPANSNDSIYCSTLAQAAVHAAMVDDTFVYLPVKAITDAPNRKVDVQGRWFEQLLATTLQPNLSIRGSTTAKPIDPILGQRLFRPRQNSGDEAELDAIKVPNTTLTILDGYGQEKLTRSLERTDIVASGVQVRQLPCFHLGDRFGSFKFPSPLKGRTTTVFQDAYSWAAQSMYIGNTKEPYYQMVQAGPREHLHFDPNDPAACAAIVSCGGICPGLNSVIREVVMMLWSYGVRRIFGIRGGFKGVVEPSSWIQLTPEVVKDIHMQGGTILVSDRGNPPHIDQARVLQEQGVRQYFVLGGDGTHQGAMKTFDACLKIGHECSVIGVPKTIDNDVPMLDQTFGFDTACTEALKAVDSAYVEATCNANCIGLVKLMGRHCGFIALHACLASRNADICLLPEMDIDLEKVLAHTAHLMKTKGHAVIVVAEGCGDTIIQSSGELDAGGNKKLADVGPWLKGAITDRFKSLGLPLTIKYIDPTYMIRAIPANAFDSQYCAILAQHAVHGALAGYSGVTVGKIHERFVYLPIHAITMQKGRRVSTKDRWFMRMRESTQQPEFKPDGPQPLPGPPEVNVLDTISSLSSINKILEPGDVIKRLQVLNLSDTFPSANLQNPLPQSGVVKFRHGESWATKCFVHANRRDDRGHVYYQMLMGGPREKLHFNPAEGAAVIVTCGGLCPGLNSVIRELVMTLESYGVPKIWGCKGGYMGMLRPESWLELNREVVKDIHLQGGTILVSDRGNPPPEDVARVLKDRGVSHYFTIGGDGTHAGAMAIFDCMQQLGHNCSVVGVPKTIDNDIPILDRSFGYKTACQEAVKAIYSAYTEAVSNTGCIGLVKLMGRHCGWIAMEATLAARQVDICLMPEMEISMPKLLTHAMHLVKTRGYAVIVVAEGCGDTLVKSTGEKDPGGNKKLTDVAPWLQAQLLEYFQQMQVPLSVKLIDPTYTIRAIRANANDSIYCSVLAQNAVHGSMAGFSGITVGKVDERYVMLPIHAITKLEKSRKVELNSRQFERLMAGTGQPSLAPGPGDDWALMPPAPPPRAAAEPEGEVPEVSCLAWRGLTAGEPMEGADQVLEGADQVLEGGVLRVLDGFGDLDLLKVFSFSCCWFCCYSLLLAHFYVLFVVVVVVVVVCFVSFSVSTLSKRLNCKESRRISESFVARTCCLQAQS</sequence>
<evidence type="ECO:0000256" key="7">
    <source>
        <dbReference type="SAM" id="Phobius"/>
    </source>
</evidence>
<feature type="region of interest" description="Disordered" evidence="6">
    <location>
        <begin position="51"/>
        <end position="71"/>
    </location>
</feature>
<dbReference type="Proteomes" id="UP000626109">
    <property type="component" value="Unassembled WGS sequence"/>
</dbReference>
<dbReference type="EMBL" id="CAJNNW010031539">
    <property type="protein sequence ID" value="CAE8707943.1"/>
    <property type="molecule type" value="Genomic_DNA"/>
</dbReference>
<dbReference type="PANTHER" id="PTHR45770">
    <property type="entry name" value="ATP-DEPENDENT 6-PHOSPHOFRUCTOKINASE 1"/>
    <property type="match status" value="1"/>
</dbReference>
<dbReference type="Gene3D" id="3.40.50.450">
    <property type="match status" value="3"/>
</dbReference>
<dbReference type="InterPro" id="IPR035966">
    <property type="entry name" value="PKF_sf"/>
</dbReference>
<evidence type="ECO:0000259" key="8">
    <source>
        <dbReference type="Pfam" id="PF00365"/>
    </source>
</evidence>
<comment type="cofactor">
    <cofactor evidence="1">
        <name>Mg(2+)</name>
        <dbReference type="ChEBI" id="CHEBI:18420"/>
    </cofactor>
</comment>
<dbReference type="PRINTS" id="PR00476">
    <property type="entry name" value="PHFRCTKINASE"/>
</dbReference>
<dbReference type="GO" id="GO:0003872">
    <property type="term" value="F:6-phosphofructokinase activity"/>
    <property type="evidence" value="ECO:0007669"/>
    <property type="project" value="InterPro"/>
</dbReference>
<keyword evidence="5" id="KW-0460">Magnesium</keyword>
<dbReference type="InterPro" id="IPR022953">
    <property type="entry name" value="ATP_PFK"/>
</dbReference>
<reference evidence="9" key="1">
    <citation type="submission" date="2021-02" db="EMBL/GenBank/DDBJ databases">
        <authorList>
            <person name="Dougan E. K."/>
            <person name="Rhodes N."/>
            <person name="Thang M."/>
            <person name="Chan C."/>
        </authorList>
    </citation>
    <scope>NUCLEOTIDE SEQUENCE</scope>
</reference>
<comment type="caution">
    <text evidence="9">The sequence shown here is derived from an EMBL/GenBank/DDBJ whole genome shotgun (WGS) entry which is preliminary data.</text>
</comment>
<keyword evidence="7" id="KW-1133">Transmembrane helix</keyword>
<evidence type="ECO:0000256" key="6">
    <source>
        <dbReference type="SAM" id="MobiDB-lite"/>
    </source>
</evidence>
<feature type="domain" description="Phosphofructokinase" evidence="8">
    <location>
        <begin position="173"/>
        <end position="471"/>
    </location>
</feature>
<evidence type="ECO:0000256" key="3">
    <source>
        <dbReference type="ARBA" id="ARBA00022723"/>
    </source>
</evidence>
<keyword evidence="3" id="KW-0479">Metal-binding</keyword>